<reference evidence="1" key="1">
    <citation type="submission" date="2020-08" db="EMBL/GenBank/DDBJ databases">
        <title>Multicomponent nature underlies the extraordinary mechanical properties of spider dragline silk.</title>
        <authorList>
            <person name="Kono N."/>
            <person name="Nakamura H."/>
            <person name="Mori M."/>
            <person name="Yoshida Y."/>
            <person name="Ohtoshi R."/>
            <person name="Malay A.D."/>
            <person name="Moran D.A.P."/>
            <person name="Tomita M."/>
            <person name="Numata K."/>
            <person name="Arakawa K."/>
        </authorList>
    </citation>
    <scope>NUCLEOTIDE SEQUENCE</scope>
</reference>
<evidence type="ECO:0008006" key="3">
    <source>
        <dbReference type="Google" id="ProtNLM"/>
    </source>
</evidence>
<keyword evidence="2" id="KW-1185">Reference proteome</keyword>
<accession>A0A8X6P7I1</accession>
<organism evidence="1 2">
    <name type="scientific">Nephila pilipes</name>
    <name type="common">Giant wood spider</name>
    <name type="synonym">Nephila maculata</name>
    <dbReference type="NCBI Taxonomy" id="299642"/>
    <lineage>
        <taxon>Eukaryota</taxon>
        <taxon>Metazoa</taxon>
        <taxon>Ecdysozoa</taxon>
        <taxon>Arthropoda</taxon>
        <taxon>Chelicerata</taxon>
        <taxon>Arachnida</taxon>
        <taxon>Araneae</taxon>
        <taxon>Araneomorphae</taxon>
        <taxon>Entelegynae</taxon>
        <taxon>Araneoidea</taxon>
        <taxon>Nephilidae</taxon>
        <taxon>Nephila</taxon>
    </lineage>
</organism>
<protein>
    <recommendedName>
        <fullName evidence="3">PiggyBac transposable element-derived protein domain-containing protein</fullName>
    </recommendedName>
</protein>
<dbReference type="OrthoDB" id="6620323at2759"/>
<dbReference type="AlphaFoldDB" id="A0A8X6P7I1"/>
<evidence type="ECO:0000313" key="2">
    <source>
        <dbReference type="Proteomes" id="UP000887013"/>
    </source>
</evidence>
<dbReference type="EMBL" id="BMAW01017792">
    <property type="protein sequence ID" value="GFT55577.1"/>
    <property type="molecule type" value="Genomic_DNA"/>
</dbReference>
<name>A0A8X6P7I1_NEPPI</name>
<sequence length="182" mass="21817">MKNTNDLETIRNMLLCNSDYDEDTGDIEEEEHISERKDDSESEGVHQAIQKMKIMKIGLQMPKYHTLKNRNIIESWKWRKTLFKKSKRARRNIHFHVPAVIGRAKDLTNILNIWKCLITYRITRRIIEESNKFICYLKPNNSRLRDARDMEGTEIEALLGLLYLHGVYHRKIVNFEELWRMN</sequence>
<comment type="caution">
    <text evidence="1">The sequence shown here is derived from an EMBL/GenBank/DDBJ whole genome shotgun (WGS) entry which is preliminary data.</text>
</comment>
<dbReference type="Proteomes" id="UP000887013">
    <property type="component" value="Unassembled WGS sequence"/>
</dbReference>
<evidence type="ECO:0000313" key="1">
    <source>
        <dbReference type="EMBL" id="GFT55577.1"/>
    </source>
</evidence>
<gene>
    <name evidence="1" type="ORF">NPIL_527721</name>
</gene>
<proteinExistence type="predicted"/>